<dbReference type="PROSITE" id="PS00036">
    <property type="entry name" value="BZIP_BASIC"/>
    <property type="match status" value="1"/>
</dbReference>
<dbReference type="AlphaFoldDB" id="A0AAX4JPW3"/>
<dbReference type="SUPFAM" id="SSF57959">
    <property type="entry name" value="Leucine zipper domain"/>
    <property type="match status" value="1"/>
</dbReference>
<keyword evidence="3" id="KW-0238">DNA-binding</keyword>
<dbReference type="PROSITE" id="PS50217">
    <property type="entry name" value="BZIP"/>
    <property type="match status" value="1"/>
</dbReference>
<sequence>MFPDLPEHLQALNAIPGNTPPSSSAMNAEQEEAFWGFLHADELFRNFGNVPSPNDNKNQPLPDDKTWQNQQHHQQQIIAPAPTPVAQTPVSSSQTNNKASPTLESFLAAYIGTSSSNNNNATNTINTNAAALPPNYLIPLPTPYTNQLNTVQTPSSLDTPAINTSDVLPGSSSIFGSGEDSPDDRITGAKRLKQLGAGQVEIEEDKRRRNTEASARFRAKKKEREQALERRAKDLEAQLAALQAENSSLENENRLLKAIVLNGPSGQQLPSSLQSNNANPSNPPPSLQAALASLTHKRKREE</sequence>
<reference evidence="8 9" key="1">
    <citation type="submission" date="2024-01" db="EMBL/GenBank/DDBJ databases">
        <title>Comparative genomics of Cryptococcus and Kwoniella reveals pathogenesis evolution and contrasting modes of karyotype evolution via chromosome fusion or intercentromeric recombination.</title>
        <authorList>
            <person name="Coelho M.A."/>
            <person name="David-Palma M."/>
            <person name="Shea T."/>
            <person name="Bowers K."/>
            <person name="McGinley-Smith S."/>
            <person name="Mohammad A.W."/>
            <person name="Gnirke A."/>
            <person name="Yurkov A.M."/>
            <person name="Nowrousian M."/>
            <person name="Sun S."/>
            <person name="Cuomo C.A."/>
            <person name="Heitman J."/>
        </authorList>
    </citation>
    <scope>NUCLEOTIDE SEQUENCE [LARGE SCALE GENOMIC DNA]</scope>
    <source>
        <strain evidence="8 9">CBS 6074</strain>
    </source>
</reference>
<dbReference type="PANTHER" id="PTHR13044:SF14">
    <property type="entry name" value="CRYPTOCEPHAL, ISOFORM A"/>
    <property type="match status" value="1"/>
</dbReference>
<evidence type="ECO:0000313" key="8">
    <source>
        <dbReference type="EMBL" id="WWC86784.1"/>
    </source>
</evidence>
<evidence type="ECO:0000256" key="1">
    <source>
        <dbReference type="ARBA" id="ARBA00004123"/>
    </source>
</evidence>
<dbReference type="Gene3D" id="1.20.5.170">
    <property type="match status" value="1"/>
</dbReference>
<name>A0AAX4JPW3_9TREE</name>
<feature type="region of interest" description="Disordered" evidence="6">
    <location>
        <begin position="263"/>
        <end position="288"/>
    </location>
</feature>
<dbReference type="SMART" id="SM00338">
    <property type="entry name" value="BRLZ"/>
    <property type="match status" value="1"/>
</dbReference>
<organism evidence="8 9">
    <name type="scientific">Kwoniella dendrophila CBS 6074</name>
    <dbReference type="NCBI Taxonomy" id="1295534"/>
    <lineage>
        <taxon>Eukaryota</taxon>
        <taxon>Fungi</taxon>
        <taxon>Dikarya</taxon>
        <taxon>Basidiomycota</taxon>
        <taxon>Agaricomycotina</taxon>
        <taxon>Tremellomycetes</taxon>
        <taxon>Tremellales</taxon>
        <taxon>Cryptococcaceae</taxon>
        <taxon>Kwoniella</taxon>
    </lineage>
</organism>
<keyword evidence="9" id="KW-1185">Reference proteome</keyword>
<accession>A0AAX4JPW3</accession>
<feature type="region of interest" description="Disordered" evidence="6">
    <location>
        <begin position="46"/>
        <end position="75"/>
    </location>
</feature>
<dbReference type="InterPro" id="IPR046347">
    <property type="entry name" value="bZIP_sf"/>
</dbReference>
<evidence type="ECO:0000259" key="7">
    <source>
        <dbReference type="PROSITE" id="PS50217"/>
    </source>
</evidence>
<feature type="compositionally biased region" description="Polar residues" evidence="6">
    <location>
        <begin position="49"/>
        <end position="59"/>
    </location>
</feature>
<proteinExistence type="predicted"/>
<feature type="domain" description="BZIP" evidence="7">
    <location>
        <begin position="204"/>
        <end position="257"/>
    </location>
</feature>
<dbReference type="EMBL" id="CP144099">
    <property type="protein sequence ID" value="WWC86784.1"/>
    <property type="molecule type" value="Genomic_DNA"/>
</dbReference>
<dbReference type="Pfam" id="PF07716">
    <property type="entry name" value="bZIP_2"/>
    <property type="match status" value="1"/>
</dbReference>
<evidence type="ECO:0000256" key="6">
    <source>
        <dbReference type="SAM" id="MobiDB-lite"/>
    </source>
</evidence>
<evidence type="ECO:0000256" key="3">
    <source>
        <dbReference type="ARBA" id="ARBA00023125"/>
    </source>
</evidence>
<dbReference type="GO" id="GO:0000977">
    <property type="term" value="F:RNA polymerase II transcription regulatory region sequence-specific DNA binding"/>
    <property type="evidence" value="ECO:0007669"/>
    <property type="project" value="TreeGrafter"/>
</dbReference>
<evidence type="ECO:0000256" key="4">
    <source>
        <dbReference type="ARBA" id="ARBA00023163"/>
    </source>
</evidence>
<evidence type="ECO:0000256" key="2">
    <source>
        <dbReference type="ARBA" id="ARBA00023015"/>
    </source>
</evidence>
<dbReference type="GeneID" id="91092335"/>
<dbReference type="CDD" id="cd14705">
    <property type="entry name" value="bZIP_Zip1"/>
    <property type="match status" value="1"/>
</dbReference>
<keyword evidence="5" id="KW-0539">Nucleus</keyword>
<evidence type="ECO:0000256" key="5">
    <source>
        <dbReference type="ARBA" id="ARBA00023242"/>
    </source>
</evidence>
<dbReference type="GO" id="GO:0001228">
    <property type="term" value="F:DNA-binding transcription activator activity, RNA polymerase II-specific"/>
    <property type="evidence" value="ECO:0007669"/>
    <property type="project" value="TreeGrafter"/>
</dbReference>
<feature type="region of interest" description="Disordered" evidence="6">
    <location>
        <begin position="205"/>
        <end position="224"/>
    </location>
</feature>
<comment type="subcellular location">
    <subcellularLocation>
        <location evidence="1">Nucleus</location>
    </subcellularLocation>
</comment>
<dbReference type="GO" id="GO:0005634">
    <property type="term" value="C:nucleus"/>
    <property type="evidence" value="ECO:0007669"/>
    <property type="project" value="UniProtKB-SubCell"/>
</dbReference>
<keyword evidence="4" id="KW-0804">Transcription</keyword>
<feature type="compositionally biased region" description="Low complexity" evidence="6">
    <location>
        <begin position="267"/>
        <end position="280"/>
    </location>
</feature>
<dbReference type="Proteomes" id="UP001355207">
    <property type="component" value="Chromosome 2"/>
</dbReference>
<evidence type="ECO:0000313" key="9">
    <source>
        <dbReference type="Proteomes" id="UP001355207"/>
    </source>
</evidence>
<dbReference type="PANTHER" id="PTHR13044">
    <property type="entry name" value="ACTIVATING TRANSCRIPTION FACTOR ATF 4/5"/>
    <property type="match status" value="1"/>
</dbReference>
<dbReference type="InterPro" id="IPR004827">
    <property type="entry name" value="bZIP"/>
</dbReference>
<keyword evidence="2" id="KW-0805">Transcription regulation</keyword>
<dbReference type="RefSeq" id="XP_066073547.1">
    <property type="nucleotide sequence ID" value="XM_066217450.1"/>
</dbReference>
<gene>
    <name evidence="8" type="ORF">L201_001663</name>
</gene>
<protein>
    <recommendedName>
        <fullName evidence="7">BZIP domain-containing protein</fullName>
    </recommendedName>
</protein>